<dbReference type="PANTHER" id="PTHR10794:SF63">
    <property type="entry name" value="ALPHA_BETA HYDROLASE 1, ISOFORM A"/>
    <property type="match status" value="1"/>
</dbReference>
<evidence type="ECO:0000256" key="3">
    <source>
        <dbReference type="SAM" id="MobiDB-lite"/>
    </source>
</evidence>
<dbReference type="GO" id="GO:0051792">
    <property type="term" value="P:medium-chain fatty acid biosynthetic process"/>
    <property type="evidence" value="ECO:0007669"/>
    <property type="project" value="TreeGrafter"/>
</dbReference>
<feature type="compositionally biased region" description="Low complexity" evidence="3">
    <location>
        <begin position="257"/>
        <end position="266"/>
    </location>
</feature>
<comment type="similarity">
    <text evidence="1">Belongs to the AB hydrolase superfamily. AB hydrolase 4 family.</text>
</comment>
<dbReference type="HOGENOM" id="CLU_510173_0_0_1"/>
<evidence type="ECO:0000256" key="2">
    <source>
        <dbReference type="PIRSR" id="PIRSR005211-1"/>
    </source>
</evidence>
<evidence type="ECO:0008006" key="6">
    <source>
        <dbReference type="Google" id="ProtNLM"/>
    </source>
</evidence>
<dbReference type="SUPFAM" id="SSF53474">
    <property type="entry name" value="alpha/beta-Hydrolases"/>
    <property type="match status" value="1"/>
</dbReference>
<dbReference type="InterPro" id="IPR029058">
    <property type="entry name" value="AB_hydrolase_fold"/>
</dbReference>
<dbReference type="PIRSF" id="PIRSF005211">
    <property type="entry name" value="Ab_hydro_YheT"/>
    <property type="match status" value="1"/>
</dbReference>
<feature type="region of interest" description="Disordered" evidence="3">
    <location>
        <begin position="192"/>
        <end position="266"/>
    </location>
</feature>
<dbReference type="AlphaFoldDB" id="A0A0C3Q647"/>
<evidence type="ECO:0000313" key="5">
    <source>
        <dbReference type="Proteomes" id="UP000054248"/>
    </source>
</evidence>
<dbReference type="STRING" id="1051891.A0A0C3Q647"/>
<dbReference type="InterPro" id="IPR050960">
    <property type="entry name" value="AB_hydrolase_4_sf"/>
</dbReference>
<dbReference type="GO" id="GO:0008126">
    <property type="term" value="F:acetylesterase activity"/>
    <property type="evidence" value="ECO:0007669"/>
    <property type="project" value="TreeGrafter"/>
</dbReference>
<dbReference type="GO" id="GO:0051793">
    <property type="term" value="P:medium-chain fatty acid catabolic process"/>
    <property type="evidence" value="ECO:0007669"/>
    <property type="project" value="TreeGrafter"/>
</dbReference>
<dbReference type="PANTHER" id="PTHR10794">
    <property type="entry name" value="ABHYDROLASE DOMAIN-CONTAINING PROTEIN"/>
    <property type="match status" value="1"/>
</dbReference>
<dbReference type="InterPro" id="IPR012020">
    <property type="entry name" value="ABHD4"/>
</dbReference>
<feature type="active site" description="Charge relay system" evidence="2">
    <location>
        <position position="116"/>
    </location>
</feature>
<protein>
    <recommendedName>
        <fullName evidence="6">AB hydrolase-1 domain-containing protein</fullName>
    </recommendedName>
</protein>
<reference evidence="4 5" key="1">
    <citation type="submission" date="2014-04" db="EMBL/GenBank/DDBJ databases">
        <authorList>
            <consortium name="DOE Joint Genome Institute"/>
            <person name="Kuo A."/>
            <person name="Girlanda M."/>
            <person name="Perotto S."/>
            <person name="Kohler A."/>
            <person name="Nagy L.G."/>
            <person name="Floudas D."/>
            <person name="Copeland A."/>
            <person name="Barry K.W."/>
            <person name="Cichocki N."/>
            <person name="Veneault-Fourrey C."/>
            <person name="LaButti K."/>
            <person name="Lindquist E.A."/>
            <person name="Lipzen A."/>
            <person name="Lundell T."/>
            <person name="Morin E."/>
            <person name="Murat C."/>
            <person name="Sun H."/>
            <person name="Tunlid A."/>
            <person name="Henrissat B."/>
            <person name="Grigoriev I.V."/>
            <person name="Hibbett D.S."/>
            <person name="Martin F."/>
            <person name="Nordberg H.P."/>
            <person name="Cantor M.N."/>
            <person name="Hua S.X."/>
        </authorList>
    </citation>
    <scope>NUCLEOTIDE SEQUENCE [LARGE SCALE GENOMIC DNA]</scope>
    <source>
        <strain evidence="4 5">MUT 4182</strain>
    </source>
</reference>
<feature type="active site" description="Charge relay system" evidence="2">
    <location>
        <position position="345"/>
    </location>
</feature>
<accession>A0A0C3Q647</accession>
<dbReference type="Proteomes" id="UP000054248">
    <property type="component" value="Unassembled WGS sequence"/>
</dbReference>
<reference evidence="5" key="2">
    <citation type="submission" date="2015-01" db="EMBL/GenBank/DDBJ databases">
        <title>Evolutionary Origins and Diversification of the Mycorrhizal Mutualists.</title>
        <authorList>
            <consortium name="DOE Joint Genome Institute"/>
            <consortium name="Mycorrhizal Genomics Consortium"/>
            <person name="Kohler A."/>
            <person name="Kuo A."/>
            <person name="Nagy L.G."/>
            <person name="Floudas D."/>
            <person name="Copeland A."/>
            <person name="Barry K.W."/>
            <person name="Cichocki N."/>
            <person name="Veneault-Fourrey C."/>
            <person name="LaButti K."/>
            <person name="Lindquist E.A."/>
            <person name="Lipzen A."/>
            <person name="Lundell T."/>
            <person name="Morin E."/>
            <person name="Murat C."/>
            <person name="Riley R."/>
            <person name="Ohm R."/>
            <person name="Sun H."/>
            <person name="Tunlid A."/>
            <person name="Henrissat B."/>
            <person name="Grigoriev I.V."/>
            <person name="Hibbett D.S."/>
            <person name="Martin F."/>
        </authorList>
    </citation>
    <scope>NUCLEOTIDE SEQUENCE [LARGE SCALE GENOMIC DNA]</scope>
    <source>
        <strain evidence="5">MUT 4182</strain>
    </source>
</reference>
<dbReference type="EMBL" id="KN823234">
    <property type="protein sequence ID" value="KIO19216.1"/>
    <property type="molecule type" value="Genomic_DNA"/>
</dbReference>
<dbReference type="Gene3D" id="3.40.50.1820">
    <property type="entry name" value="alpha/beta hydrolase"/>
    <property type="match status" value="1"/>
</dbReference>
<sequence length="457" mass="49359">MFFSSFTSSSGAVEIVHCPDASDLPHDPQQRLVSEFASSSTILRAGYAAPFGHNGILQTIASSVKGEQRAFPAHPEKTYHLEFADGGNTKIQVSVGDDAPEDIPTYIGVHGMAGTSLGGVITAKALGKWGEDCPVSAAALINPVYDFAASCKATESNLVSRTVFNPAVGAFYAKLVKKNKDAFDLDHWTHTRPKPFPPTTLSPLSSSPFPPSVESRPLAQESRNSSFMTSSTRSTSIFSSLPSPSTPGTSSPPTPSPGTSLCLSPPQTTSSVIAEYTPEIKEALGKSLKKVTSSILPQPLTKFCKNFVASTAHFLCGEEFMAETSAVNDLPGIRVPCLAVNCADDPLMPGKDLPRSEARKSPFVLMAIPKKGGHLGTFTTKKWRKRHGHKRFHTAVVEEWFKANEALPQMRPRPAIINAHQGFFYPQGHPEMAFRETTAMYLKLKYTRPTYPNSGST</sequence>
<organism evidence="4 5">
    <name type="scientific">Tulasnella calospora MUT 4182</name>
    <dbReference type="NCBI Taxonomy" id="1051891"/>
    <lineage>
        <taxon>Eukaryota</taxon>
        <taxon>Fungi</taxon>
        <taxon>Dikarya</taxon>
        <taxon>Basidiomycota</taxon>
        <taxon>Agaricomycotina</taxon>
        <taxon>Agaricomycetes</taxon>
        <taxon>Cantharellales</taxon>
        <taxon>Tulasnellaceae</taxon>
        <taxon>Tulasnella</taxon>
    </lineage>
</organism>
<gene>
    <name evidence="4" type="ORF">M407DRAFT_11509</name>
</gene>
<name>A0A0C3Q647_9AGAM</name>
<keyword evidence="5" id="KW-1185">Reference proteome</keyword>
<evidence type="ECO:0000256" key="1">
    <source>
        <dbReference type="ARBA" id="ARBA00010884"/>
    </source>
</evidence>
<evidence type="ECO:0000313" key="4">
    <source>
        <dbReference type="EMBL" id="KIO19216.1"/>
    </source>
</evidence>
<proteinExistence type="inferred from homology"/>
<feature type="compositionally biased region" description="Low complexity" evidence="3">
    <location>
        <begin position="222"/>
        <end position="249"/>
    </location>
</feature>
<dbReference type="GO" id="GO:0047372">
    <property type="term" value="F:monoacylglycerol lipase activity"/>
    <property type="evidence" value="ECO:0007669"/>
    <property type="project" value="TreeGrafter"/>
</dbReference>
<dbReference type="OrthoDB" id="5954035at2759"/>
<feature type="active site" description="Charge relay system" evidence="2">
    <location>
        <position position="374"/>
    </location>
</feature>